<dbReference type="AlphaFoldDB" id="A0A7C9HY85"/>
<feature type="region of interest" description="Disordered" evidence="1">
    <location>
        <begin position="1"/>
        <end position="20"/>
    </location>
</feature>
<dbReference type="EMBL" id="WQLB01000009">
    <property type="protein sequence ID" value="MVN86808.1"/>
    <property type="molecule type" value="Genomic_DNA"/>
</dbReference>
<sequence>MNITRLPAIPPPPQPSQALPPAITSGGVTYPLSGGAVTVTRGAITTPLNVTPRQTARGRTWASGSRTAKPVTVQLTFQVEASSAAMVSALANQWHALALLATAYWEGISALPILEPTESQEPFGEGLTRTFTVTYLLAGPLWAAEGHDPHPAPLAGDLNLPPIGSGTPQWGNLWT</sequence>
<evidence type="ECO:0000256" key="1">
    <source>
        <dbReference type="SAM" id="MobiDB-lite"/>
    </source>
</evidence>
<name>A0A7C9HY85_9DEIO</name>
<dbReference type="Proteomes" id="UP000483286">
    <property type="component" value="Unassembled WGS sequence"/>
</dbReference>
<evidence type="ECO:0000313" key="3">
    <source>
        <dbReference type="Proteomes" id="UP000483286"/>
    </source>
</evidence>
<proteinExistence type="predicted"/>
<comment type="caution">
    <text evidence="2">The sequence shown here is derived from an EMBL/GenBank/DDBJ whole genome shotgun (WGS) entry which is preliminary data.</text>
</comment>
<dbReference type="RefSeq" id="WP_157458860.1">
    <property type="nucleotide sequence ID" value="NZ_WQLB01000009.1"/>
</dbReference>
<organism evidence="2 3">
    <name type="scientific">Deinococcus arboris</name>
    <dbReference type="NCBI Taxonomy" id="2682977"/>
    <lineage>
        <taxon>Bacteria</taxon>
        <taxon>Thermotogati</taxon>
        <taxon>Deinococcota</taxon>
        <taxon>Deinococci</taxon>
        <taxon>Deinococcales</taxon>
        <taxon>Deinococcaceae</taxon>
        <taxon>Deinococcus</taxon>
    </lineage>
</organism>
<reference evidence="2 3" key="1">
    <citation type="submission" date="2019-12" db="EMBL/GenBank/DDBJ databases">
        <title>Deinococcus sp. HMF7620 Genome sequencing and assembly.</title>
        <authorList>
            <person name="Kang H."/>
            <person name="Kim H."/>
            <person name="Joh K."/>
        </authorList>
    </citation>
    <scope>NUCLEOTIDE SEQUENCE [LARGE SCALE GENOMIC DNA]</scope>
    <source>
        <strain evidence="2 3">HMF7620</strain>
    </source>
</reference>
<keyword evidence="3" id="KW-1185">Reference proteome</keyword>
<accession>A0A7C9HY85</accession>
<gene>
    <name evidence="2" type="ORF">GO986_08535</name>
</gene>
<protein>
    <submittedName>
        <fullName evidence="2">Uncharacterized protein</fullName>
    </submittedName>
</protein>
<evidence type="ECO:0000313" key="2">
    <source>
        <dbReference type="EMBL" id="MVN86808.1"/>
    </source>
</evidence>